<dbReference type="EMBL" id="CP019384">
    <property type="protein sequence ID" value="QAT16967.1"/>
    <property type="molecule type" value="Genomic_DNA"/>
</dbReference>
<proteinExistence type="predicted"/>
<organism evidence="2 3">
    <name type="scientific">Velamenicoccus archaeovorus</name>
    <dbReference type="NCBI Taxonomy" id="1930593"/>
    <lineage>
        <taxon>Bacteria</taxon>
        <taxon>Pseudomonadati</taxon>
        <taxon>Candidatus Omnitrophota</taxon>
        <taxon>Candidatus Velamenicoccus</taxon>
    </lineage>
</organism>
<name>A0A410P437_VELA1</name>
<feature type="domain" description="Asparagine synthetase" evidence="1">
    <location>
        <begin position="57"/>
        <end position="198"/>
    </location>
</feature>
<dbReference type="SUPFAM" id="SSF52402">
    <property type="entry name" value="Adenine nucleotide alpha hydrolases-like"/>
    <property type="match status" value="1"/>
</dbReference>
<dbReference type="KEGG" id="vai:BU251_04090"/>
<dbReference type="Pfam" id="PF00733">
    <property type="entry name" value="Asn_synthase"/>
    <property type="match status" value="1"/>
</dbReference>
<gene>
    <name evidence="2" type="ORF">BU251_04090</name>
</gene>
<dbReference type="GO" id="GO:0004066">
    <property type="term" value="F:asparagine synthase (glutamine-hydrolyzing) activity"/>
    <property type="evidence" value="ECO:0007669"/>
    <property type="project" value="InterPro"/>
</dbReference>
<evidence type="ECO:0000259" key="1">
    <source>
        <dbReference type="Pfam" id="PF00733"/>
    </source>
</evidence>
<dbReference type="GO" id="GO:0006529">
    <property type="term" value="P:asparagine biosynthetic process"/>
    <property type="evidence" value="ECO:0007669"/>
    <property type="project" value="InterPro"/>
</dbReference>
<protein>
    <recommendedName>
        <fullName evidence="1">Asparagine synthetase domain-containing protein</fullName>
    </recommendedName>
</protein>
<keyword evidence="3" id="KW-1185">Reference proteome</keyword>
<dbReference type="Gene3D" id="3.40.50.620">
    <property type="entry name" value="HUPs"/>
    <property type="match status" value="1"/>
</dbReference>
<dbReference type="Proteomes" id="UP000287243">
    <property type="component" value="Chromosome"/>
</dbReference>
<sequence length="276" mass="30813">MGTTSLFQAPARFSPLSICLSHSSRQDDIMMPMSKIDADLYRARLTGIFRKIAADAQRRTASGARLCVLATGGLDSSLLASLLKPLRPHLYFALVRDKSLRSYNTWSVRRCRALARRLGLQFSAITVTKRDYAKAYVSLRPTLPFVARERDIAAVAVFFRLIAQRQKHPCLLLSGMGVNELCSLSARRARAYYRKKGLAEIRTHQKLARACGSSFWAPWLSHGSVRFFTFLPAGLKTDKAFFKKVIADASLLPPDFIRQSSRHSSVPSSFLKGLDG</sequence>
<dbReference type="InterPro" id="IPR014729">
    <property type="entry name" value="Rossmann-like_a/b/a_fold"/>
</dbReference>
<dbReference type="AlphaFoldDB" id="A0A410P437"/>
<evidence type="ECO:0000313" key="3">
    <source>
        <dbReference type="Proteomes" id="UP000287243"/>
    </source>
</evidence>
<evidence type="ECO:0000313" key="2">
    <source>
        <dbReference type="EMBL" id="QAT16967.1"/>
    </source>
</evidence>
<dbReference type="InterPro" id="IPR001962">
    <property type="entry name" value="Asn_synthase"/>
</dbReference>
<accession>A0A410P437</accession>
<reference evidence="2 3" key="1">
    <citation type="submission" date="2017-01" db="EMBL/GenBank/DDBJ databases">
        <title>First insights into the biology of 'candidatus Vampirococcus archaeovorus'.</title>
        <authorList>
            <person name="Kizina J."/>
            <person name="Jordan S."/>
            <person name="Stueber K."/>
            <person name="Reinhardt R."/>
            <person name="Harder J."/>
        </authorList>
    </citation>
    <scope>NUCLEOTIDE SEQUENCE [LARGE SCALE GENOMIC DNA]</scope>
    <source>
        <strain evidence="2 3">LiM</strain>
    </source>
</reference>